<reference evidence="5 6" key="1">
    <citation type="submission" date="2016-10" db="EMBL/GenBank/DDBJ databases">
        <authorList>
            <person name="de Groot N.N."/>
        </authorList>
    </citation>
    <scope>NUCLEOTIDE SEQUENCE [LARGE SCALE GENOMIC DNA]</scope>
    <source>
        <strain evidence="5 6">DSM 44637</strain>
    </source>
</reference>
<gene>
    <name evidence="5" type="ORF">SAMN05421854_1011135</name>
</gene>
<evidence type="ECO:0000256" key="3">
    <source>
        <dbReference type="SAM" id="SignalP"/>
    </source>
</evidence>
<dbReference type="Proteomes" id="UP000199137">
    <property type="component" value="Unassembled WGS sequence"/>
</dbReference>
<dbReference type="Gene3D" id="3.40.50.1820">
    <property type="entry name" value="alpha/beta hydrolase"/>
    <property type="match status" value="1"/>
</dbReference>
<dbReference type="SUPFAM" id="SSF53474">
    <property type="entry name" value="alpha/beta-Hydrolases"/>
    <property type="match status" value="1"/>
</dbReference>
<name>A0A1I5FHI1_9PSEU</name>
<evidence type="ECO:0000313" key="6">
    <source>
        <dbReference type="Proteomes" id="UP000199137"/>
    </source>
</evidence>
<accession>A0A1I5FHI1</accession>
<evidence type="ECO:0000256" key="1">
    <source>
        <dbReference type="ARBA" id="ARBA00010088"/>
    </source>
</evidence>
<keyword evidence="3" id="KW-0732">Signal</keyword>
<protein>
    <submittedName>
        <fullName evidence="5">Alpha/beta hydrolase fold</fullName>
    </submittedName>
</protein>
<organism evidence="5 6">
    <name type="scientific">Amycolatopsis rubida</name>
    <dbReference type="NCBI Taxonomy" id="112413"/>
    <lineage>
        <taxon>Bacteria</taxon>
        <taxon>Bacillati</taxon>
        <taxon>Actinomycetota</taxon>
        <taxon>Actinomycetes</taxon>
        <taxon>Pseudonocardiales</taxon>
        <taxon>Pseudonocardiaceae</taxon>
        <taxon>Amycolatopsis</taxon>
    </lineage>
</organism>
<dbReference type="PANTHER" id="PTHR43248:SF30">
    <property type="entry name" value="AB HYDROLASE-1 DOMAIN-CONTAINING PROTEIN"/>
    <property type="match status" value="1"/>
</dbReference>
<feature type="signal peptide" evidence="3">
    <location>
        <begin position="1"/>
        <end position="20"/>
    </location>
</feature>
<dbReference type="InterPro" id="IPR013595">
    <property type="entry name" value="Pept_S33_TAP-like_C"/>
</dbReference>
<comment type="similarity">
    <text evidence="1">Belongs to the peptidase S33 family.</text>
</comment>
<dbReference type="PANTHER" id="PTHR43248">
    <property type="entry name" value="2-SUCCINYL-6-HYDROXY-2,4-CYCLOHEXADIENE-1-CARBOXYLATE SYNTHASE"/>
    <property type="match status" value="1"/>
</dbReference>
<sequence>MNLAAAVLTLLPLVSAPTPALTWTPCGTEQEPAAQCGQIEVPIDRAHPETGTAHIPLTRLPAADRPHRIGSLLVNPGGPGGSGVGFVRFGGLDTKVIGSARKPLRDRFDIIGFDPRGVWFSAPKISCDQAKLYDPKIGLFPATRQQYDAFVAHNRAAGEDCLAKTGPMLGHVDTQSAAEDVDAIRGALGERKISWLGVSYGTELGAVYASKHPDRVRTMVLDGAVDHARPTRQAMVEEAAATEDALLRFAAWCDRSSDCALHGKNALARYDDLVTHGAYAKVLGRKATGEELASGAYGYLYLPAEWPELSRALADPDASALAQHTSFASDTYGAYRSIGCQDFPSPFAGLADLRATARVIRAVAPHSWRYSEYWDLGAGCTGWPLPALNPPQPHPVHGAPPILVVGGAHDPATPLPWAHGLAASIDGSALLTYLSDGHTGLLNSECVRRAEVRYLVSGVTPPRGEFCG</sequence>
<dbReference type="Pfam" id="PF08386">
    <property type="entry name" value="Abhydrolase_4"/>
    <property type="match status" value="1"/>
</dbReference>
<dbReference type="RefSeq" id="WP_093572372.1">
    <property type="nucleotide sequence ID" value="NZ_FOWC01000001.1"/>
</dbReference>
<evidence type="ECO:0000259" key="4">
    <source>
        <dbReference type="Pfam" id="PF08386"/>
    </source>
</evidence>
<keyword evidence="2 5" id="KW-0378">Hydrolase</keyword>
<dbReference type="InterPro" id="IPR051601">
    <property type="entry name" value="Serine_prot/Carboxylest_S33"/>
</dbReference>
<evidence type="ECO:0000256" key="2">
    <source>
        <dbReference type="ARBA" id="ARBA00022801"/>
    </source>
</evidence>
<dbReference type="InterPro" id="IPR029058">
    <property type="entry name" value="AB_hydrolase_fold"/>
</dbReference>
<dbReference type="GO" id="GO:0016787">
    <property type="term" value="F:hydrolase activity"/>
    <property type="evidence" value="ECO:0007669"/>
    <property type="project" value="UniProtKB-KW"/>
</dbReference>
<feature type="chain" id="PRO_5039580980" evidence="3">
    <location>
        <begin position="21"/>
        <end position="468"/>
    </location>
</feature>
<dbReference type="STRING" id="112413.SAMN05421854_1011135"/>
<evidence type="ECO:0000313" key="5">
    <source>
        <dbReference type="EMBL" id="SFO23195.1"/>
    </source>
</evidence>
<dbReference type="EMBL" id="FOWC01000001">
    <property type="protein sequence ID" value="SFO23195.1"/>
    <property type="molecule type" value="Genomic_DNA"/>
</dbReference>
<feature type="domain" description="Peptidase S33 tripeptidyl aminopeptidase-like C-terminal" evidence="4">
    <location>
        <begin position="372"/>
        <end position="467"/>
    </location>
</feature>
<proteinExistence type="inferred from homology"/>
<dbReference type="AlphaFoldDB" id="A0A1I5FHI1"/>
<dbReference type="OrthoDB" id="4006962at2"/>